<comment type="caution">
    <text evidence="2">The sequence shown here is derived from an EMBL/GenBank/DDBJ whole genome shotgun (WGS) entry which is preliminary data.</text>
</comment>
<gene>
    <name evidence="2" type="ORF">B5V00_00560</name>
</gene>
<proteinExistence type="predicted"/>
<dbReference type="STRING" id="1969733.B5V00_00560"/>
<dbReference type="NCBIfam" id="TIGR02914">
    <property type="entry name" value="EpsI_fam"/>
    <property type="match status" value="1"/>
</dbReference>
<evidence type="ECO:0000313" key="3">
    <source>
        <dbReference type="Proteomes" id="UP000193136"/>
    </source>
</evidence>
<dbReference type="InterPro" id="IPR014263">
    <property type="entry name" value="Methanolan_biosynth_EpsI"/>
</dbReference>
<accession>A0A1X0YDY2</accession>
<organism evidence="2 3">
    <name type="scientific">Geothermobacter hydrogeniphilus</name>
    <dbReference type="NCBI Taxonomy" id="1969733"/>
    <lineage>
        <taxon>Bacteria</taxon>
        <taxon>Pseudomonadati</taxon>
        <taxon>Thermodesulfobacteriota</taxon>
        <taxon>Desulfuromonadia</taxon>
        <taxon>Desulfuromonadales</taxon>
        <taxon>Geothermobacteraceae</taxon>
        <taxon>Geothermobacter</taxon>
    </lineage>
</organism>
<dbReference type="EMBL" id="NAAD01000001">
    <property type="protein sequence ID" value="ORJ63390.1"/>
    <property type="molecule type" value="Genomic_DNA"/>
</dbReference>
<dbReference type="RefSeq" id="WP_085008428.1">
    <property type="nucleotide sequence ID" value="NZ_NAAD01000001.1"/>
</dbReference>
<dbReference type="AlphaFoldDB" id="A0A1X0YDY2"/>
<feature type="domain" description="Methanolan biosynthesis EpsI" evidence="1">
    <location>
        <begin position="9"/>
        <end position="215"/>
    </location>
</feature>
<evidence type="ECO:0000259" key="1">
    <source>
        <dbReference type="Pfam" id="PF11984"/>
    </source>
</evidence>
<sequence>MNNRTFTVAAVVLLLALGGAFLSTTRGSPVVISTNLERLPMVIDGYRAVEDRFPQAVYDELNADKHVYRHYSDAEGHQVTLYIGYYGTAKGGRTGHNPYACLPGAGWAILDSGKESLEQPGVDGGGPQQVRVNYILAGKDGRYETVLHWYQTDRDKVLATGFEQNIQRFLGRVLRNRNDGAFVRITTSCDEAGIAEAKRLTRGFAEKILALLPAYWPEEG</sequence>
<name>A0A1X0YDY2_9BACT</name>
<protein>
    <submittedName>
        <fullName evidence="2">EpsI family protein</fullName>
    </submittedName>
</protein>
<evidence type="ECO:0000313" key="2">
    <source>
        <dbReference type="EMBL" id="ORJ63390.1"/>
    </source>
</evidence>
<dbReference type="Pfam" id="PF11984">
    <property type="entry name" value="DUF3485"/>
    <property type="match status" value="1"/>
</dbReference>
<keyword evidence="3" id="KW-1185">Reference proteome</keyword>
<dbReference type="Proteomes" id="UP000193136">
    <property type="component" value="Unassembled WGS sequence"/>
</dbReference>
<dbReference type="OrthoDB" id="9797363at2"/>
<reference evidence="2 3" key="1">
    <citation type="submission" date="2017-03" db="EMBL/GenBank/DDBJ databases">
        <title>Genome sequence of Geothermobacter sp. EPR-M, Deep-Sea Iron Reducer.</title>
        <authorList>
            <person name="Tully B."/>
            <person name="Savalia P."/>
            <person name="Abuyen K."/>
            <person name="Baughan C."/>
            <person name="Romero E."/>
            <person name="Ronkowski C."/>
            <person name="Torres B."/>
            <person name="Tremblay J."/>
            <person name="Trujillo A."/>
            <person name="Tyler M."/>
            <person name="Perez-Rodriguez I."/>
            <person name="Amend J."/>
        </authorList>
    </citation>
    <scope>NUCLEOTIDE SEQUENCE [LARGE SCALE GENOMIC DNA]</scope>
    <source>
        <strain evidence="2 3">EPR-M</strain>
    </source>
</reference>